<dbReference type="Proteomes" id="UP000650081">
    <property type="component" value="Unassembled WGS sequence"/>
</dbReference>
<dbReference type="InterPro" id="IPR036278">
    <property type="entry name" value="Sialidase_sf"/>
</dbReference>
<proteinExistence type="predicted"/>
<dbReference type="SUPFAM" id="SSF50939">
    <property type="entry name" value="Sialidases"/>
    <property type="match status" value="1"/>
</dbReference>
<sequence length="955" mass="105122">MPGTCVSAQTDGPRSQSATPATVRSQAYQQRQQLQSNSPAAGLAFTNIGPSIMSGRVADVAVDPADPTHFYVGYASGGLWETKDNGITFHPLFDDQAVMTIGAIDVHWPSKTIYVGTGEVNSSRSSYAGNGLYKSSNGGKSWTHLGLDETHHIGRVIVDPKNANTVWVAALGHLYTTNPERGVFRTTDGGKTWAKTLFVDDKTGAVDLIRDPRKPNELFAATWERQRWAWDFQESGPGSGIHHSKDGGITWTRISSEKAGFPTGEGAGRIGLAISYDGSDKRHLYASIDNYFRYDKPVDPTDETLTKNQLRSMTKEGFLALKPYQIDEFLRGNGFPRSLTTDAVRSKIEKGEVTTAQLVEYLEDANSLLFDKPVKGFELYHSISDGKNWTRTHEDYLDGIYYTYGYYFGDIAVHPADPSTVYAMGVPIVKSTDGGKTWKGINGDNVHADHHYLWINPARPDHLINGNDGGINISYDGGKNWRKCNNPPLGQFYAVAVDNHPDGYRVYGGLQDNGTWRGPGSYEASPGWMQEGEYPYKALFGGDGMQVQVDPRDNETVYVGFQFGNYYRLNPKENTTKPITPKHELGQRPYRWNWQSPILISPHQPDIFYLGSNYLHRSFNRGDDFSIISPDLTAGGKKGDVAYGTLTTIDESPLQFGLLYTGSDDGRINRSKDAGASWQRIDAGLPQNLWVSRVEASHHYTNVVYATLNGYRNDDFSSYVYRSEDAGQTWTKIGNDLPAEAVNVIVEDDTTPNLLFVGTDHGLYFSLDGGNSFAALHNGLPAVAVHDLVIQPTTKDLIVGTHGRSLYKANVALLQTAASAGPALTLLPPTRLRYSGRYGSQGFDFTTIEPSVSFQVYHPGAAAGATLRITSKGGTTLFTQKIDLIPGINAIPYDLSFDLAQASALETELNKNRKEDQKPITVKAAENDKFYLRPGKYTAELTVGDESVKAEFEVK</sequence>
<dbReference type="PANTHER" id="PTHR43739">
    <property type="entry name" value="XYLOGLUCANASE (EUROFUNG)"/>
    <property type="match status" value="1"/>
</dbReference>
<comment type="caution">
    <text evidence="1">The sequence shown here is derived from an EMBL/GenBank/DDBJ whole genome shotgun (WGS) entry which is preliminary data.</text>
</comment>
<evidence type="ECO:0000313" key="2">
    <source>
        <dbReference type="Proteomes" id="UP000650081"/>
    </source>
</evidence>
<dbReference type="EMBL" id="JACSIT010000136">
    <property type="protein sequence ID" value="MBC6995419.1"/>
    <property type="molecule type" value="Genomic_DNA"/>
</dbReference>
<dbReference type="InterPro" id="IPR052025">
    <property type="entry name" value="Xyloglucanase_GH74"/>
</dbReference>
<reference evidence="1" key="1">
    <citation type="submission" date="2020-08" db="EMBL/GenBank/DDBJ databases">
        <title>Lewinella bacteria from marine environments.</title>
        <authorList>
            <person name="Zhong Y."/>
        </authorList>
    </citation>
    <scope>NUCLEOTIDE SEQUENCE</scope>
    <source>
        <strain evidence="1">KCTC 42187</strain>
    </source>
</reference>
<dbReference type="InterPro" id="IPR015943">
    <property type="entry name" value="WD40/YVTN_repeat-like_dom_sf"/>
</dbReference>
<dbReference type="AlphaFoldDB" id="A0A923PQ50"/>
<dbReference type="GO" id="GO:0016787">
    <property type="term" value="F:hydrolase activity"/>
    <property type="evidence" value="ECO:0007669"/>
    <property type="project" value="UniProtKB-KW"/>
</dbReference>
<name>A0A923PQ50_9BACT</name>
<protein>
    <submittedName>
        <fullName evidence="1">Glycosyl hydrolase</fullName>
    </submittedName>
</protein>
<dbReference type="PANTHER" id="PTHR43739:SF5">
    <property type="entry name" value="EXO-ALPHA-SIALIDASE"/>
    <property type="match status" value="1"/>
</dbReference>
<dbReference type="CDD" id="cd15482">
    <property type="entry name" value="Sialidase_non-viral"/>
    <property type="match status" value="1"/>
</dbReference>
<keyword evidence="2" id="KW-1185">Reference proteome</keyword>
<dbReference type="GO" id="GO:0010411">
    <property type="term" value="P:xyloglucan metabolic process"/>
    <property type="evidence" value="ECO:0007669"/>
    <property type="project" value="TreeGrafter"/>
</dbReference>
<organism evidence="1 2">
    <name type="scientific">Neolewinella lacunae</name>
    <dbReference type="NCBI Taxonomy" id="1517758"/>
    <lineage>
        <taxon>Bacteria</taxon>
        <taxon>Pseudomonadati</taxon>
        <taxon>Bacteroidota</taxon>
        <taxon>Saprospiria</taxon>
        <taxon>Saprospirales</taxon>
        <taxon>Lewinellaceae</taxon>
        <taxon>Neolewinella</taxon>
    </lineage>
</organism>
<keyword evidence="1" id="KW-0378">Hydrolase</keyword>
<dbReference type="Gene3D" id="2.130.10.10">
    <property type="entry name" value="YVTN repeat-like/Quinoprotein amine dehydrogenase"/>
    <property type="match status" value="5"/>
</dbReference>
<gene>
    <name evidence="1" type="ORF">H9S92_14690</name>
</gene>
<accession>A0A923PQ50</accession>
<dbReference type="SUPFAM" id="SSF110296">
    <property type="entry name" value="Oligoxyloglucan reducing end-specific cellobiohydrolase"/>
    <property type="match status" value="1"/>
</dbReference>
<evidence type="ECO:0000313" key="1">
    <source>
        <dbReference type="EMBL" id="MBC6995419.1"/>
    </source>
</evidence>